<reference evidence="12 14" key="1">
    <citation type="submission" date="2015-11" db="EMBL/GenBank/DDBJ databases">
        <title>Genomic analysis of 38 Legionella species identifies large and diverse effector repertoires.</title>
        <authorList>
            <person name="Burstein D."/>
            <person name="Amaro F."/>
            <person name="Zusman T."/>
            <person name="Lifshitz Z."/>
            <person name="Cohen O."/>
            <person name="Gilbert J.A."/>
            <person name="Pupko T."/>
            <person name="Shuman H.A."/>
            <person name="Segal G."/>
        </authorList>
    </citation>
    <scope>NUCLEOTIDE SEQUENCE [LARGE SCALE GENOMIC DNA]</scope>
    <source>
        <strain evidence="12 14">ORW</strain>
    </source>
</reference>
<evidence type="ECO:0000256" key="7">
    <source>
        <dbReference type="ARBA" id="ARBA00022777"/>
    </source>
</evidence>
<evidence type="ECO:0000313" key="15">
    <source>
        <dbReference type="Proteomes" id="UP000277577"/>
    </source>
</evidence>
<dbReference type="EC" id="2.7.1.50" evidence="11"/>
<evidence type="ECO:0000256" key="1">
    <source>
        <dbReference type="ARBA" id="ARBA00001771"/>
    </source>
</evidence>
<dbReference type="EMBL" id="LNXW01000013">
    <property type="protein sequence ID" value="KTC80036.1"/>
    <property type="molecule type" value="Genomic_DNA"/>
</dbReference>
<feature type="binding site" evidence="11">
    <location>
        <position position="163"/>
    </location>
    <ligand>
        <name>ATP</name>
        <dbReference type="ChEBI" id="CHEBI:30616"/>
    </ligand>
</feature>
<dbReference type="AlphaFoldDB" id="A0A0W0SAE1"/>
<feature type="binding site" evidence="11">
    <location>
        <position position="190"/>
    </location>
    <ligand>
        <name>substrate</name>
    </ligand>
</feature>
<dbReference type="CDD" id="cd01170">
    <property type="entry name" value="THZ_kinase"/>
    <property type="match status" value="1"/>
</dbReference>
<dbReference type="Gene3D" id="3.40.1190.20">
    <property type="match status" value="1"/>
</dbReference>
<dbReference type="GO" id="GO:0000287">
    <property type="term" value="F:magnesium ion binding"/>
    <property type="evidence" value="ECO:0007669"/>
    <property type="project" value="UniProtKB-UniRule"/>
</dbReference>
<dbReference type="Pfam" id="PF02110">
    <property type="entry name" value="HK"/>
    <property type="match status" value="1"/>
</dbReference>
<dbReference type="Proteomes" id="UP000054921">
    <property type="component" value="Unassembled WGS sequence"/>
</dbReference>
<keyword evidence="8 11" id="KW-0067">ATP-binding</keyword>
<dbReference type="Proteomes" id="UP000277577">
    <property type="component" value="Chromosome"/>
</dbReference>
<comment type="catalytic activity">
    <reaction evidence="1 11">
        <text>5-(2-hydroxyethyl)-4-methylthiazole + ATP = 4-methyl-5-(2-phosphooxyethyl)-thiazole + ADP + H(+)</text>
        <dbReference type="Rhea" id="RHEA:24212"/>
        <dbReference type="ChEBI" id="CHEBI:15378"/>
        <dbReference type="ChEBI" id="CHEBI:17957"/>
        <dbReference type="ChEBI" id="CHEBI:30616"/>
        <dbReference type="ChEBI" id="CHEBI:58296"/>
        <dbReference type="ChEBI" id="CHEBI:456216"/>
        <dbReference type="EC" id="2.7.1.50"/>
    </reaction>
</comment>
<dbReference type="GO" id="GO:0009229">
    <property type="term" value="P:thiamine diphosphate biosynthetic process"/>
    <property type="evidence" value="ECO:0007669"/>
    <property type="project" value="UniProtKB-UniRule"/>
</dbReference>
<evidence type="ECO:0000256" key="2">
    <source>
        <dbReference type="ARBA" id="ARBA00001946"/>
    </source>
</evidence>
<reference evidence="13 15" key="2">
    <citation type="submission" date="2018-12" db="EMBL/GenBank/DDBJ databases">
        <authorList>
            <consortium name="Pathogen Informatics"/>
        </authorList>
    </citation>
    <scope>NUCLEOTIDE SEQUENCE [LARGE SCALE GENOMIC DNA]</scope>
    <source>
        <strain evidence="13 15">NCTC11976</strain>
    </source>
</reference>
<evidence type="ECO:0000313" key="12">
    <source>
        <dbReference type="EMBL" id="KTC80036.1"/>
    </source>
</evidence>
<evidence type="ECO:0000256" key="3">
    <source>
        <dbReference type="ARBA" id="ARBA00004868"/>
    </source>
</evidence>
<protein>
    <recommendedName>
        <fullName evidence="11">Hydroxyethylthiazole kinase</fullName>
        <ecNumber evidence="11">2.7.1.50</ecNumber>
    </recommendedName>
    <alternativeName>
        <fullName evidence="11">4-methyl-5-beta-hydroxyethylthiazole kinase</fullName>
        <shortName evidence="11">TH kinase</shortName>
        <shortName evidence="11">Thz kinase</shortName>
    </alternativeName>
</protein>
<feature type="binding site" evidence="11">
    <location>
        <position position="118"/>
    </location>
    <ligand>
        <name>ATP</name>
        <dbReference type="ChEBI" id="CHEBI:30616"/>
    </ligand>
</feature>
<evidence type="ECO:0000313" key="14">
    <source>
        <dbReference type="Proteomes" id="UP000054921"/>
    </source>
</evidence>
<dbReference type="NCBIfam" id="NF006830">
    <property type="entry name" value="PRK09355.1"/>
    <property type="match status" value="1"/>
</dbReference>
<dbReference type="EMBL" id="LR134173">
    <property type="protein sequence ID" value="VEB38503.1"/>
    <property type="molecule type" value="Genomic_DNA"/>
</dbReference>
<dbReference type="GO" id="GO:0005524">
    <property type="term" value="F:ATP binding"/>
    <property type="evidence" value="ECO:0007669"/>
    <property type="project" value="UniProtKB-UniRule"/>
</dbReference>
<dbReference type="HAMAP" id="MF_00228">
    <property type="entry name" value="Thz_kinase"/>
    <property type="match status" value="1"/>
</dbReference>
<dbReference type="UniPathway" id="UPA00060">
    <property type="reaction ID" value="UER00139"/>
</dbReference>
<evidence type="ECO:0000256" key="9">
    <source>
        <dbReference type="ARBA" id="ARBA00022842"/>
    </source>
</evidence>
<evidence type="ECO:0000256" key="5">
    <source>
        <dbReference type="ARBA" id="ARBA00022723"/>
    </source>
</evidence>
<dbReference type="PATRIC" id="fig|28084.5.peg.2230"/>
<feature type="binding site" evidence="11">
    <location>
        <position position="44"/>
    </location>
    <ligand>
        <name>substrate</name>
    </ligand>
</feature>
<comment type="similarity">
    <text evidence="11">Belongs to the Thz kinase family.</text>
</comment>
<dbReference type="InterPro" id="IPR029056">
    <property type="entry name" value="Ribokinase-like"/>
</dbReference>
<proteinExistence type="inferred from homology"/>
<dbReference type="GO" id="GO:0004417">
    <property type="term" value="F:hydroxyethylthiazole kinase activity"/>
    <property type="evidence" value="ECO:0007669"/>
    <property type="project" value="UniProtKB-UniRule"/>
</dbReference>
<name>A0A0W0SAE1_9GAMM</name>
<evidence type="ECO:0000313" key="13">
    <source>
        <dbReference type="EMBL" id="VEB38503.1"/>
    </source>
</evidence>
<evidence type="ECO:0000256" key="10">
    <source>
        <dbReference type="ARBA" id="ARBA00022977"/>
    </source>
</evidence>
<dbReference type="RefSeq" id="WP_028380110.1">
    <property type="nucleotide sequence ID" value="NZ_CAAAIT010000001.1"/>
</dbReference>
<comment type="cofactor">
    <cofactor evidence="2 11">
        <name>Mg(2+)</name>
        <dbReference type="ChEBI" id="CHEBI:18420"/>
    </cofactor>
</comment>
<dbReference type="STRING" id="28084.Lche_2056"/>
<keyword evidence="9 11" id="KW-0460">Magnesium</keyword>
<keyword evidence="15" id="KW-1185">Reference proteome</keyword>
<comment type="pathway">
    <text evidence="3 11">Cofactor biosynthesis; thiamine diphosphate biosynthesis; 4-methyl-5-(2-phosphoethyl)-thiazole from 5-(2-hydroxyethyl)-4-methylthiazole: step 1/1.</text>
</comment>
<evidence type="ECO:0000256" key="4">
    <source>
        <dbReference type="ARBA" id="ARBA00022679"/>
    </source>
</evidence>
<accession>A0A0W0SAE1</accession>
<dbReference type="InterPro" id="IPR000417">
    <property type="entry name" value="Hyethyz_kinase"/>
</dbReference>
<evidence type="ECO:0000256" key="6">
    <source>
        <dbReference type="ARBA" id="ARBA00022741"/>
    </source>
</evidence>
<keyword evidence="6 11" id="KW-0547">Nucleotide-binding</keyword>
<evidence type="ECO:0000256" key="11">
    <source>
        <dbReference type="HAMAP-Rule" id="MF_00228"/>
    </source>
</evidence>
<organism evidence="12 14">
    <name type="scientific">Legionella cherrii</name>
    <dbReference type="NCBI Taxonomy" id="28084"/>
    <lineage>
        <taxon>Bacteria</taxon>
        <taxon>Pseudomonadati</taxon>
        <taxon>Pseudomonadota</taxon>
        <taxon>Gammaproteobacteria</taxon>
        <taxon>Legionellales</taxon>
        <taxon>Legionellaceae</taxon>
        <taxon>Legionella</taxon>
    </lineage>
</organism>
<gene>
    <name evidence="11" type="primary">thiM</name>
    <name evidence="13" type="synonym">thiM_2</name>
    <name evidence="12" type="ORF">Lche_2056</name>
    <name evidence="13" type="ORF">NCTC11976_02766</name>
</gene>
<dbReference type="OrthoDB" id="8909021at2"/>
<dbReference type="GO" id="GO:0009228">
    <property type="term" value="P:thiamine biosynthetic process"/>
    <property type="evidence" value="ECO:0007669"/>
    <property type="project" value="UniProtKB-KW"/>
</dbReference>
<keyword evidence="4 11" id="KW-0808">Transferase</keyword>
<evidence type="ECO:0000256" key="8">
    <source>
        <dbReference type="ARBA" id="ARBA00022840"/>
    </source>
</evidence>
<comment type="function">
    <text evidence="11">Catalyzes the phosphorylation of the hydroxyl group of 4-methyl-5-beta-hydroxyethylthiazole (THZ).</text>
</comment>
<dbReference type="PRINTS" id="PR01099">
    <property type="entry name" value="HYETHTZKNASE"/>
</dbReference>
<sequence length="265" mass="28162">MLDQIQSTITLLKKQKPLILCLTNYVTMDFMANSLLALGAAPLMSESQAEIEELAHLSQVIYVNIGTLDDAFMERALLAAHVAHAIGKPLILDPVGAGASKLRTSSAMRLLPYAQVVRGNASEIISLAGSNGATKGVESADPVTDAIKSAQVLAQSQKTVVISGPEDFITNGVDHKILPFGSSFMPLITGMGCTMTAVLSAFIACHSDYFQAALQATAYFGLCGQLAHEHIKGPAAFKQVFIDNLFHPDWSLMSQAIEGVSQDAL</sequence>
<dbReference type="SUPFAM" id="SSF53613">
    <property type="entry name" value="Ribokinase-like"/>
    <property type="match status" value="1"/>
</dbReference>
<dbReference type="PIRSF" id="PIRSF000513">
    <property type="entry name" value="Thz_kinase"/>
    <property type="match status" value="1"/>
</dbReference>
<keyword evidence="5 11" id="KW-0479">Metal-binding</keyword>
<keyword evidence="10 11" id="KW-0784">Thiamine biosynthesis</keyword>
<keyword evidence="7 11" id="KW-0418">Kinase</keyword>